<dbReference type="PANTHER" id="PTHR13767:SF2">
    <property type="entry name" value="PSEUDOURIDYLATE SYNTHASE TRUB1"/>
    <property type="match status" value="1"/>
</dbReference>
<keyword evidence="4 5" id="KW-0413">Isomerase</keyword>
<dbReference type="Gene3D" id="3.30.2350.10">
    <property type="entry name" value="Pseudouridine synthase"/>
    <property type="match status" value="1"/>
</dbReference>
<feature type="domain" description="Pseudouridine synthase II N-terminal" evidence="6">
    <location>
        <begin position="23"/>
        <end position="171"/>
    </location>
</feature>
<evidence type="ECO:0000256" key="1">
    <source>
        <dbReference type="ARBA" id="ARBA00000385"/>
    </source>
</evidence>
<gene>
    <name evidence="5 8" type="primary">truB</name>
    <name evidence="8" type="ORF">MOP44_23225</name>
</gene>
<evidence type="ECO:0000259" key="6">
    <source>
        <dbReference type="Pfam" id="PF01509"/>
    </source>
</evidence>
<sequence>MNGLFVIDKPGGMTSHDVVSRLRKITGEKSIGHLGTLDPMATGVLPLLVGKYTRLAQFFSSAEKSYTGTIRFGFATDTYDAEGEPTGPVAQPQFTLEEIREASLRFRGELQQMPPPYSAKKIAGTPAYKLARAGKPVDLKPATVVIDSFEITALDGDQAAFAMKISAGGYVRSVAHELGQILGCGAHLSSLRRTRAGVFTLDEARPLADLQPLAGNFAALEAVSIHPRTLLPEMPCVTADEQTIGRMRNGAQANLPEFSQAPLVKVFAGQRELFGIASRVAGTLFQPIVVMG</sequence>
<dbReference type="KEGG" id="orp:MOP44_23225"/>
<keyword evidence="3 5" id="KW-0819">tRNA processing</keyword>
<dbReference type="InterPro" id="IPR032819">
    <property type="entry name" value="TruB_C"/>
</dbReference>
<dbReference type="RefSeq" id="WP_260792801.1">
    <property type="nucleotide sequence ID" value="NZ_CP093313.1"/>
</dbReference>
<evidence type="ECO:0000256" key="5">
    <source>
        <dbReference type="HAMAP-Rule" id="MF_01080"/>
    </source>
</evidence>
<evidence type="ECO:0000313" key="9">
    <source>
        <dbReference type="Proteomes" id="UP001059380"/>
    </source>
</evidence>
<comment type="function">
    <text evidence="5">Responsible for synthesis of pseudouridine from uracil-55 in the psi GC loop of transfer RNAs.</text>
</comment>
<dbReference type="InterPro" id="IPR002501">
    <property type="entry name" value="PsdUridine_synth_N"/>
</dbReference>
<keyword evidence="9" id="KW-1185">Reference proteome</keyword>
<evidence type="ECO:0000313" key="8">
    <source>
        <dbReference type="EMBL" id="UWZ83466.1"/>
    </source>
</evidence>
<dbReference type="HAMAP" id="MF_01080">
    <property type="entry name" value="TruB_bact"/>
    <property type="match status" value="1"/>
</dbReference>
<dbReference type="SUPFAM" id="SSF55120">
    <property type="entry name" value="Pseudouridine synthase"/>
    <property type="match status" value="1"/>
</dbReference>
<name>A0A9J7BNZ4_9BACT</name>
<feature type="active site" description="Nucleophile" evidence="5">
    <location>
        <position position="38"/>
    </location>
</feature>
<dbReference type="GO" id="GO:0160148">
    <property type="term" value="F:tRNA pseudouridine(55) synthase activity"/>
    <property type="evidence" value="ECO:0007669"/>
    <property type="project" value="UniProtKB-EC"/>
</dbReference>
<dbReference type="Pfam" id="PF01509">
    <property type="entry name" value="TruB_N"/>
    <property type="match status" value="1"/>
</dbReference>
<dbReference type="GO" id="GO:0003723">
    <property type="term" value="F:RNA binding"/>
    <property type="evidence" value="ECO:0007669"/>
    <property type="project" value="InterPro"/>
</dbReference>
<feature type="domain" description="tRNA pseudouridylate synthase B C-terminal" evidence="7">
    <location>
        <begin position="172"/>
        <end position="212"/>
    </location>
</feature>
<dbReference type="GO" id="GO:0031119">
    <property type="term" value="P:tRNA pseudouridine synthesis"/>
    <property type="evidence" value="ECO:0007669"/>
    <property type="project" value="UniProtKB-UniRule"/>
</dbReference>
<dbReference type="InterPro" id="IPR014780">
    <property type="entry name" value="tRNA_psdUridine_synth_TruB"/>
</dbReference>
<evidence type="ECO:0000256" key="4">
    <source>
        <dbReference type="ARBA" id="ARBA00023235"/>
    </source>
</evidence>
<organism evidence="8 9">
    <name type="scientific">Occallatibacter riparius</name>
    <dbReference type="NCBI Taxonomy" id="1002689"/>
    <lineage>
        <taxon>Bacteria</taxon>
        <taxon>Pseudomonadati</taxon>
        <taxon>Acidobacteriota</taxon>
        <taxon>Terriglobia</taxon>
        <taxon>Terriglobales</taxon>
        <taxon>Acidobacteriaceae</taxon>
        <taxon>Occallatibacter</taxon>
    </lineage>
</organism>
<dbReference type="EMBL" id="CP093313">
    <property type="protein sequence ID" value="UWZ83466.1"/>
    <property type="molecule type" value="Genomic_DNA"/>
</dbReference>
<accession>A0A9J7BNZ4</accession>
<dbReference type="GO" id="GO:1990481">
    <property type="term" value="P:mRNA pseudouridine synthesis"/>
    <property type="evidence" value="ECO:0007669"/>
    <property type="project" value="TreeGrafter"/>
</dbReference>
<dbReference type="AlphaFoldDB" id="A0A9J7BNZ4"/>
<dbReference type="NCBIfam" id="TIGR00431">
    <property type="entry name" value="TruB"/>
    <property type="match status" value="1"/>
</dbReference>
<evidence type="ECO:0000256" key="3">
    <source>
        <dbReference type="ARBA" id="ARBA00022694"/>
    </source>
</evidence>
<protein>
    <recommendedName>
        <fullName evidence="5">tRNA pseudouridine synthase B</fullName>
        <ecNumber evidence="5">5.4.99.25</ecNumber>
    </recommendedName>
    <alternativeName>
        <fullName evidence="5">tRNA pseudouridine(55) synthase</fullName>
        <shortName evidence="5">Psi55 synthase</shortName>
    </alternativeName>
    <alternativeName>
        <fullName evidence="5">tRNA pseudouridylate synthase</fullName>
    </alternativeName>
    <alternativeName>
        <fullName evidence="5">tRNA-uridine isomerase</fullName>
    </alternativeName>
</protein>
<dbReference type="PANTHER" id="PTHR13767">
    <property type="entry name" value="TRNA-PSEUDOURIDINE SYNTHASE"/>
    <property type="match status" value="1"/>
</dbReference>
<evidence type="ECO:0000256" key="2">
    <source>
        <dbReference type="ARBA" id="ARBA00005642"/>
    </source>
</evidence>
<reference evidence="8" key="1">
    <citation type="submission" date="2021-04" db="EMBL/GenBank/DDBJ databases">
        <title>Phylogenetic analysis of Acidobacteriaceae.</title>
        <authorList>
            <person name="Qiu L."/>
            <person name="Zhang Q."/>
        </authorList>
    </citation>
    <scope>NUCLEOTIDE SEQUENCE</scope>
    <source>
        <strain evidence="8">DSM 25168</strain>
    </source>
</reference>
<dbReference type="Proteomes" id="UP001059380">
    <property type="component" value="Chromosome"/>
</dbReference>
<proteinExistence type="inferred from homology"/>
<comment type="catalytic activity">
    <reaction evidence="1 5">
        <text>uridine(55) in tRNA = pseudouridine(55) in tRNA</text>
        <dbReference type="Rhea" id="RHEA:42532"/>
        <dbReference type="Rhea" id="RHEA-COMP:10101"/>
        <dbReference type="Rhea" id="RHEA-COMP:10102"/>
        <dbReference type="ChEBI" id="CHEBI:65314"/>
        <dbReference type="ChEBI" id="CHEBI:65315"/>
        <dbReference type="EC" id="5.4.99.25"/>
    </reaction>
</comment>
<comment type="similarity">
    <text evidence="2 5">Belongs to the pseudouridine synthase TruB family. Type 1 subfamily.</text>
</comment>
<dbReference type="EC" id="5.4.99.25" evidence="5"/>
<dbReference type="Pfam" id="PF16198">
    <property type="entry name" value="TruB_C_2"/>
    <property type="match status" value="1"/>
</dbReference>
<dbReference type="InterPro" id="IPR020103">
    <property type="entry name" value="PsdUridine_synth_cat_dom_sf"/>
</dbReference>
<dbReference type="CDD" id="cd02573">
    <property type="entry name" value="PseudoU_synth_EcTruB"/>
    <property type="match status" value="1"/>
</dbReference>
<evidence type="ECO:0000259" key="7">
    <source>
        <dbReference type="Pfam" id="PF16198"/>
    </source>
</evidence>